<dbReference type="EMBL" id="GG698497">
    <property type="protein sequence ID" value="EGD96890.1"/>
    <property type="molecule type" value="Genomic_DNA"/>
</dbReference>
<feature type="region of interest" description="Disordered" evidence="1">
    <location>
        <begin position="1"/>
        <end position="32"/>
    </location>
</feature>
<evidence type="ECO:0000313" key="2">
    <source>
        <dbReference type="EMBL" id="EGD96890.1"/>
    </source>
</evidence>
<name>F2RZU1_TRIT1</name>
<accession>F2RZU1</accession>
<dbReference type="Proteomes" id="UP000009172">
    <property type="component" value="Unassembled WGS sequence"/>
</dbReference>
<evidence type="ECO:0000256" key="1">
    <source>
        <dbReference type="SAM" id="MobiDB-lite"/>
    </source>
</evidence>
<reference evidence="3" key="1">
    <citation type="journal article" date="2012" name="MBio">
        <title>Comparative genome analysis of Trichophyton rubrum and related dermatophytes reveals candidate genes involved in infection.</title>
        <authorList>
            <person name="Martinez D.A."/>
            <person name="Oliver B.G."/>
            <person name="Graeser Y."/>
            <person name="Goldberg J.M."/>
            <person name="Li W."/>
            <person name="Martinez-Rossi N.M."/>
            <person name="Monod M."/>
            <person name="Shelest E."/>
            <person name="Barton R.C."/>
            <person name="Birch E."/>
            <person name="Brakhage A.A."/>
            <person name="Chen Z."/>
            <person name="Gurr S.J."/>
            <person name="Heiman D."/>
            <person name="Heitman J."/>
            <person name="Kosti I."/>
            <person name="Rossi A."/>
            <person name="Saif S."/>
            <person name="Samalova M."/>
            <person name="Saunders C.W."/>
            <person name="Shea T."/>
            <person name="Summerbell R.C."/>
            <person name="Xu J."/>
            <person name="Young S."/>
            <person name="Zeng Q."/>
            <person name="Birren B.W."/>
            <person name="Cuomo C.A."/>
            <person name="White T.C."/>
        </authorList>
    </citation>
    <scope>NUCLEOTIDE SEQUENCE [LARGE SCALE GENOMIC DNA]</scope>
    <source>
        <strain evidence="3">CBS 112818</strain>
    </source>
</reference>
<dbReference type="HOGENOM" id="CLU_1548714_0_0_1"/>
<protein>
    <submittedName>
        <fullName evidence="2">Uncharacterized protein</fullName>
    </submittedName>
</protein>
<gene>
    <name evidence="2" type="ORF">TESG_08464</name>
</gene>
<keyword evidence="3" id="KW-1185">Reference proteome</keyword>
<organism evidence="2 3">
    <name type="scientific">Trichophyton tonsurans (strain CBS 112818)</name>
    <name type="common">Scalp ringworm fungus</name>
    <dbReference type="NCBI Taxonomy" id="647933"/>
    <lineage>
        <taxon>Eukaryota</taxon>
        <taxon>Fungi</taxon>
        <taxon>Dikarya</taxon>
        <taxon>Ascomycota</taxon>
        <taxon>Pezizomycotina</taxon>
        <taxon>Eurotiomycetes</taxon>
        <taxon>Eurotiomycetidae</taxon>
        <taxon>Onygenales</taxon>
        <taxon>Arthrodermataceae</taxon>
        <taxon>Trichophyton</taxon>
    </lineage>
</organism>
<sequence length="173" mass="17846">MNESVRPGCFSGCDSAGEEEDPPGNSPALRGPCDAGVASTRWALSSLSLSRRNQSPPFQTELSLSACPLRLAAFICPPPPAAGTPSAGLPCAVAASTSSLRFLSSPAKMMAGPGHVGWRLFVFLDTQKAASARTPLQRPFDDFSGRKLVASFVASPAAARGQNISQSAGQARA</sequence>
<evidence type="ECO:0000313" key="3">
    <source>
        <dbReference type="Proteomes" id="UP000009172"/>
    </source>
</evidence>
<proteinExistence type="predicted"/>
<dbReference type="AlphaFoldDB" id="F2RZU1"/>